<proteinExistence type="predicted"/>
<reference evidence="1 2" key="1">
    <citation type="journal article" date="2011" name="Science">
        <title>The Selaginella genome identifies genetic changes associated with the evolution of vascular plants.</title>
        <authorList>
            <person name="Banks J.A."/>
            <person name="Nishiyama T."/>
            <person name="Hasebe M."/>
            <person name="Bowman J.L."/>
            <person name="Gribskov M."/>
            <person name="dePamphilis C."/>
            <person name="Albert V.A."/>
            <person name="Aono N."/>
            <person name="Aoyama T."/>
            <person name="Ambrose B.A."/>
            <person name="Ashton N.W."/>
            <person name="Axtell M.J."/>
            <person name="Barker E."/>
            <person name="Barker M.S."/>
            <person name="Bennetzen J.L."/>
            <person name="Bonawitz N.D."/>
            <person name="Chapple C."/>
            <person name="Cheng C."/>
            <person name="Correa L.G."/>
            <person name="Dacre M."/>
            <person name="DeBarry J."/>
            <person name="Dreyer I."/>
            <person name="Elias M."/>
            <person name="Engstrom E.M."/>
            <person name="Estelle M."/>
            <person name="Feng L."/>
            <person name="Finet C."/>
            <person name="Floyd S.K."/>
            <person name="Frommer W.B."/>
            <person name="Fujita T."/>
            <person name="Gramzow L."/>
            <person name="Gutensohn M."/>
            <person name="Harholt J."/>
            <person name="Hattori M."/>
            <person name="Heyl A."/>
            <person name="Hirai T."/>
            <person name="Hiwatashi Y."/>
            <person name="Ishikawa M."/>
            <person name="Iwata M."/>
            <person name="Karol K.G."/>
            <person name="Koehler B."/>
            <person name="Kolukisaoglu U."/>
            <person name="Kubo M."/>
            <person name="Kurata T."/>
            <person name="Lalonde S."/>
            <person name="Li K."/>
            <person name="Li Y."/>
            <person name="Litt A."/>
            <person name="Lyons E."/>
            <person name="Manning G."/>
            <person name="Maruyama T."/>
            <person name="Michael T.P."/>
            <person name="Mikami K."/>
            <person name="Miyazaki S."/>
            <person name="Morinaga S."/>
            <person name="Murata T."/>
            <person name="Mueller-Roeber B."/>
            <person name="Nelson D.R."/>
            <person name="Obara M."/>
            <person name="Oguri Y."/>
            <person name="Olmstead R.G."/>
            <person name="Onodera N."/>
            <person name="Petersen B.L."/>
            <person name="Pils B."/>
            <person name="Prigge M."/>
            <person name="Rensing S.A."/>
            <person name="Riano-Pachon D.M."/>
            <person name="Roberts A.W."/>
            <person name="Sato Y."/>
            <person name="Scheller H.V."/>
            <person name="Schulz B."/>
            <person name="Schulz C."/>
            <person name="Shakirov E.V."/>
            <person name="Shibagaki N."/>
            <person name="Shinohara N."/>
            <person name="Shippen D.E."/>
            <person name="Soerensen I."/>
            <person name="Sotooka R."/>
            <person name="Sugimoto N."/>
            <person name="Sugita M."/>
            <person name="Sumikawa N."/>
            <person name="Tanurdzic M."/>
            <person name="Theissen G."/>
            <person name="Ulvskov P."/>
            <person name="Wakazuki S."/>
            <person name="Weng J.K."/>
            <person name="Willats W.W."/>
            <person name="Wipf D."/>
            <person name="Wolf P.G."/>
            <person name="Yang L."/>
            <person name="Zimmer A.D."/>
            <person name="Zhu Q."/>
            <person name="Mitros T."/>
            <person name="Hellsten U."/>
            <person name="Loque D."/>
            <person name="Otillar R."/>
            <person name="Salamov A."/>
            <person name="Schmutz J."/>
            <person name="Shapiro H."/>
            <person name="Lindquist E."/>
            <person name="Lucas S."/>
            <person name="Rokhsar D."/>
            <person name="Grigoriev I.V."/>
        </authorList>
    </citation>
    <scope>NUCLEOTIDE SEQUENCE [LARGE SCALE GENOMIC DNA]</scope>
</reference>
<dbReference type="AlphaFoldDB" id="D8TBI7"/>
<dbReference type="InParanoid" id="D8TBI7"/>
<dbReference type="Proteomes" id="UP000001514">
    <property type="component" value="Unassembled WGS sequence"/>
</dbReference>
<dbReference type="KEGG" id="smo:SELMODRAFT_431100"/>
<evidence type="ECO:0000313" key="1">
    <source>
        <dbReference type="EMBL" id="EFJ05978.1"/>
    </source>
</evidence>
<organism evidence="2">
    <name type="scientific">Selaginella moellendorffii</name>
    <name type="common">Spikemoss</name>
    <dbReference type="NCBI Taxonomy" id="88036"/>
    <lineage>
        <taxon>Eukaryota</taxon>
        <taxon>Viridiplantae</taxon>
        <taxon>Streptophyta</taxon>
        <taxon>Embryophyta</taxon>
        <taxon>Tracheophyta</taxon>
        <taxon>Lycopodiopsida</taxon>
        <taxon>Selaginellales</taxon>
        <taxon>Selaginellaceae</taxon>
        <taxon>Selaginella</taxon>
    </lineage>
</organism>
<dbReference type="EMBL" id="GL377710">
    <property type="protein sequence ID" value="EFJ05978.1"/>
    <property type="molecule type" value="Genomic_DNA"/>
</dbReference>
<keyword evidence="2" id="KW-1185">Reference proteome</keyword>
<dbReference type="HOGENOM" id="CLU_1148880_0_0_1"/>
<name>D8TBI7_SELML</name>
<sequence length="242" mass="27874">MEALTDATSNMSKMQEYSKFLNDTGMCLHSSKSRMAVYCQSQTPHRCTVFARRQIKCGAKDSVLSKWQQARLLDVLGCPPKEFIYGFDDIDGISRKIKEYKEKIKQFKKINKKKLVALALTVLTAHRLSGKLYNNRLPHKKEIQKIFDKKTNGINPYVFSALHYGFGVPFDVCKEFKGDMAQELLNTMNDLHPKRGIKKWKPICLEGIALQVDTTFAKDMFKYNPFKDAEDLLDICIKKDML</sequence>
<evidence type="ECO:0000313" key="2">
    <source>
        <dbReference type="Proteomes" id="UP000001514"/>
    </source>
</evidence>
<gene>
    <name evidence="1" type="ORF">SELMODRAFT_431100</name>
</gene>
<accession>D8TBI7</accession>
<dbReference type="Gramene" id="EFJ05978">
    <property type="protein sequence ID" value="EFJ05978"/>
    <property type="gene ID" value="SELMODRAFT_431100"/>
</dbReference>
<protein>
    <submittedName>
        <fullName evidence="1">Uncharacterized protein</fullName>
    </submittedName>
</protein>